<evidence type="ECO:0000256" key="2">
    <source>
        <dbReference type="ARBA" id="ARBA00022723"/>
    </source>
</evidence>
<sequence length="713" mass="78859">MSKPGQRTKQSSPHPYLSGNFAPLSATWSPTAVTWSGEIPEELYGGMYVRNGGNPVTNDDLGREAHWFDGDGMLSGVWFDRSSSNSQQPVVKFVNQFILTDVYLSAAENRALRTPIIPSISTLVNPASRLLFIIWRIIRAFFLVLLSHLPGSPLAIKRISVANTSILFHDGRALATCESGPPMRVTLPELETVGWFNGETAEGEPSTEDTEASGASPSDRFGGSGLLSWMGEWTTGHPKIDHVTDEMILFHCDFAPPYVHYSLVPSKARQNAIEGPRLGSIFSAPVPGCSGGKLMHDFGVSRHHTIILDLPLSLTPLNLAMNKPVVCYEPEKSARFGVFPRRHPELVRWFETDGCCIFHTANTWDEQSPSGVTAVNMLACRLTSASMVFSAGNIEPPPHPARKELARRKPMSFFAKYDAEDEDALDPEKQMSDETMPLLAYEESTFANQGSNSASAPPTIPMSYDEQEQCRLYYYRFALGTTGANVITHQFALSAIPFEFPTVSPLAEMEFARYVYGCSTSVESFGAALGKATKIDVLVRMDVKALLAQAAKIQPGAVTGCIDSRTMDQILDSKDPKDPIKAFRLPPHHYAQEARFIPEQSSRKCSADQLDACEGNGFLLFYVFDESQLDEAGQCKPDAKSEMWVLDANTMERVVCRVKLPTRIPYGLHGNWFTEEEIKHQREVATLRSSLRDIPSRDTTLGRLRRSLNSCLG</sequence>
<feature type="binding site" evidence="5">
    <location>
        <position position="359"/>
    </location>
    <ligand>
        <name>Fe cation</name>
        <dbReference type="ChEBI" id="CHEBI:24875"/>
        <note>catalytic</note>
    </ligand>
</feature>
<organism evidence="7 8">
    <name type="scientific">Plenodomus tracheiphilus IPT5</name>
    <dbReference type="NCBI Taxonomy" id="1408161"/>
    <lineage>
        <taxon>Eukaryota</taxon>
        <taxon>Fungi</taxon>
        <taxon>Dikarya</taxon>
        <taxon>Ascomycota</taxon>
        <taxon>Pezizomycotina</taxon>
        <taxon>Dothideomycetes</taxon>
        <taxon>Pleosporomycetidae</taxon>
        <taxon>Pleosporales</taxon>
        <taxon>Pleosporineae</taxon>
        <taxon>Leptosphaeriaceae</taxon>
        <taxon>Plenodomus</taxon>
    </lineage>
</organism>
<feature type="region of interest" description="Disordered" evidence="6">
    <location>
        <begin position="198"/>
        <end position="220"/>
    </location>
</feature>
<evidence type="ECO:0000256" key="5">
    <source>
        <dbReference type="PIRSR" id="PIRSR604294-1"/>
    </source>
</evidence>
<comment type="cofactor">
    <cofactor evidence="5">
        <name>Fe(2+)</name>
        <dbReference type="ChEBI" id="CHEBI:29033"/>
    </cofactor>
    <text evidence="5">Binds 1 Fe(2+) ion per subunit.</text>
</comment>
<dbReference type="OrthoDB" id="1069523at2759"/>
<dbReference type="Proteomes" id="UP000799423">
    <property type="component" value="Unassembled WGS sequence"/>
</dbReference>
<evidence type="ECO:0000256" key="6">
    <source>
        <dbReference type="SAM" id="MobiDB-lite"/>
    </source>
</evidence>
<feature type="binding site" evidence="5">
    <location>
        <position position="237"/>
    </location>
    <ligand>
        <name>Fe cation</name>
        <dbReference type="ChEBI" id="CHEBI:24875"/>
        <note>catalytic</note>
    </ligand>
</feature>
<reference evidence="7" key="1">
    <citation type="submission" date="2020-01" db="EMBL/GenBank/DDBJ databases">
        <authorList>
            <consortium name="DOE Joint Genome Institute"/>
            <person name="Haridas S."/>
            <person name="Albert R."/>
            <person name="Binder M."/>
            <person name="Bloem J."/>
            <person name="Labutti K."/>
            <person name="Salamov A."/>
            <person name="Andreopoulos B."/>
            <person name="Baker S.E."/>
            <person name="Barry K."/>
            <person name="Bills G."/>
            <person name="Bluhm B.H."/>
            <person name="Cannon C."/>
            <person name="Castanera R."/>
            <person name="Culley D.E."/>
            <person name="Daum C."/>
            <person name="Ezra D."/>
            <person name="Gonzalez J.B."/>
            <person name="Henrissat B."/>
            <person name="Kuo A."/>
            <person name="Liang C."/>
            <person name="Lipzen A."/>
            <person name="Lutzoni F."/>
            <person name="Magnuson J."/>
            <person name="Mondo S."/>
            <person name="Nolan M."/>
            <person name="Ohm R."/>
            <person name="Pangilinan J."/>
            <person name="Park H.-J."/>
            <person name="Ramirez L."/>
            <person name="Alfaro M."/>
            <person name="Sun H."/>
            <person name="Tritt A."/>
            <person name="Yoshinaga Y."/>
            <person name="Zwiers L.-H."/>
            <person name="Turgeon B.G."/>
            <person name="Goodwin S.B."/>
            <person name="Spatafora J.W."/>
            <person name="Crous P.W."/>
            <person name="Grigoriev I.V."/>
        </authorList>
    </citation>
    <scope>NUCLEOTIDE SEQUENCE</scope>
    <source>
        <strain evidence="7">IPT5</strain>
    </source>
</reference>
<feature type="binding site" evidence="5">
    <location>
        <position position="669"/>
    </location>
    <ligand>
        <name>Fe cation</name>
        <dbReference type="ChEBI" id="CHEBI:24875"/>
        <note>catalytic</note>
    </ligand>
</feature>
<feature type="binding site" evidence="5">
    <location>
        <position position="296"/>
    </location>
    <ligand>
        <name>Fe cation</name>
        <dbReference type="ChEBI" id="CHEBI:24875"/>
        <note>catalytic</note>
    </ligand>
</feature>
<evidence type="ECO:0000256" key="1">
    <source>
        <dbReference type="ARBA" id="ARBA00006787"/>
    </source>
</evidence>
<feature type="compositionally biased region" description="Acidic residues" evidence="6">
    <location>
        <begin position="201"/>
        <end position="211"/>
    </location>
</feature>
<protein>
    <submittedName>
        <fullName evidence="7">Carotenoid oxygenase</fullName>
    </submittedName>
</protein>
<dbReference type="EMBL" id="MU006288">
    <property type="protein sequence ID" value="KAF2856544.1"/>
    <property type="molecule type" value="Genomic_DNA"/>
</dbReference>
<dbReference type="InterPro" id="IPR004294">
    <property type="entry name" value="Carotenoid_Oase"/>
</dbReference>
<proteinExistence type="inferred from homology"/>
<keyword evidence="2 5" id="KW-0479">Metal-binding</keyword>
<dbReference type="GO" id="GO:0010436">
    <property type="term" value="F:carotenoid dioxygenase activity"/>
    <property type="evidence" value="ECO:0007669"/>
    <property type="project" value="TreeGrafter"/>
</dbReference>
<evidence type="ECO:0000256" key="3">
    <source>
        <dbReference type="ARBA" id="ARBA00023002"/>
    </source>
</evidence>
<dbReference type="GO" id="GO:0046872">
    <property type="term" value="F:metal ion binding"/>
    <property type="evidence" value="ECO:0007669"/>
    <property type="project" value="UniProtKB-KW"/>
</dbReference>
<dbReference type="PANTHER" id="PTHR10543">
    <property type="entry name" value="BETA-CAROTENE DIOXYGENASE"/>
    <property type="match status" value="1"/>
</dbReference>
<name>A0A6A7BMJ5_9PLEO</name>
<gene>
    <name evidence="7" type="ORF">T440DRAFT_2671</name>
</gene>
<keyword evidence="4 5" id="KW-0408">Iron</keyword>
<dbReference type="AlphaFoldDB" id="A0A6A7BMJ5"/>
<dbReference type="PANTHER" id="PTHR10543:SF89">
    <property type="entry name" value="CAROTENOID 9,10(9',10')-CLEAVAGE DIOXYGENASE 1"/>
    <property type="match status" value="1"/>
</dbReference>
<dbReference type="GO" id="GO:0016121">
    <property type="term" value="P:carotene catabolic process"/>
    <property type="evidence" value="ECO:0007669"/>
    <property type="project" value="TreeGrafter"/>
</dbReference>
<evidence type="ECO:0000313" key="8">
    <source>
        <dbReference type="Proteomes" id="UP000799423"/>
    </source>
</evidence>
<evidence type="ECO:0000313" key="7">
    <source>
        <dbReference type="EMBL" id="KAF2856544.1"/>
    </source>
</evidence>
<accession>A0A6A7BMJ5</accession>
<dbReference type="Pfam" id="PF03055">
    <property type="entry name" value="RPE65"/>
    <property type="match status" value="1"/>
</dbReference>
<keyword evidence="8" id="KW-1185">Reference proteome</keyword>
<comment type="similarity">
    <text evidence="1">Belongs to the carotenoid oxygenase family.</text>
</comment>
<keyword evidence="3" id="KW-0560">Oxidoreductase</keyword>
<evidence type="ECO:0000256" key="4">
    <source>
        <dbReference type="ARBA" id="ARBA00023004"/>
    </source>
</evidence>